<dbReference type="FunFam" id="3.40.47.10:FF:000010">
    <property type="entry name" value="Acetyl-CoA acetyltransferase (Thiolase)"/>
    <property type="match status" value="1"/>
</dbReference>
<dbReference type="InterPro" id="IPR041658">
    <property type="entry name" value="AAA_lid_11"/>
</dbReference>
<dbReference type="FunFam" id="1.20.140.100:FF:000001">
    <property type="entry name" value="dynein heavy chain 17, axonemal"/>
    <property type="match status" value="1"/>
</dbReference>
<sequence>MTASSDDATVEQEDEEDEDARLRFILRLAGTCRDGGEGDVHGFASGSRRAVLEFLDKGRDEVLVLKFRERVIDEVKPSKALTDTTNACEPMRDVGGGRQNDSMRGTLELVAGASDGQEPVLFLVRPDSLHDTTSIDLEALSNAMYGFYPHGASLGELHATLRYSFLSAIESSEAAESRSFAKHIREFIDRVSVSPTTLRERNSFSFSVGANGQRALAEVDPETASDDDNFVRQVEAALAEWCEVMSAAKARNEHDPGVKGDSVHEGPLVEIRLWRARNNDLSGLIKQLEDPGMQVVLDVLHRFATKRPDSSDDFTSRVCGVLESFQSLRGELMHLHNVSSDNIKFLSTLEKHFHVLSYGCLRDVLRTIAPTVRALRLVWVISHHYNDDSRMGTLLARLSDALVHRVRGCVCYQELFTKVSGGEDLCEVLRDVTLAQMIMSSWKEEYSKTREEIERSNRDSRWEFDRDRLFSKSDYVAGVSKHLGEMIVVINDFRNFLSPRLKKLTLDADGVNDISARVDALCLSIKMSQVDIFDVSQAESWKSMHKSFIMEKTRIERVLCNFIDACFKRLRSSSDALELVKELKKTMNSQTSESSPTGSTRKMLNNQIIGKMQDVLEQFSREIDSARHTFNTNRRSPPLNRDQPPVSGSVHWARALFFKLRCTMRLFSECVADQQSIRNTPVSQEVNAKFLALAKLMLKYEKQRAKTWNDEIKTTLSSSLTQPILRKDATGELVINFRPELITLIKETRGLERLGFVIPAEARGVELQSEKYGVYRGILGKMLSRRRNVLDSLSSLETQIFHTRIEALDGASLQHGTRTCNWNSLSVPDFVAAYTKELDEFAAMLSAMRATDCDIERAVGRISGASFFDITKIIDSDRQITSGDFFARLATQCNVVSSNIRDEYLGIMRLLLKVEEIVHGSSTGKVVHLKEYYARWENAIYEALILATERAIADMEEQFNKSAIYDYAIFKLDICLRAGEIVCDPPLKELSRSIMHAAKSIARSVSVLGRWMDGTCLEVPEQKVASSSDVSLSALLAMEIGDGMNTLARTFNFGNEILENERVHDALMSLSNTTNICVGEIRRHMEIWKRHQAVWKADQQSVIHEHVKDMSALRLQRTFLQYEDTIRAMEEESCISVGSVHVSAKNLADVVKDMSVRWIEEIGAATYNVDVELMNNVYDRLDAIMKIFSTNPVGFKEVKSLLEAIRDVREDTQTEFFASCVIRRFIVRTKHKIEQDPSNQYRAMMMIPTFSKLRERATSVCDEACAQVSECKIELRKMVREFQEGGNDFAKRLRSQGPTSADLLVNIDAGFIIFESFREELLRTESVMDGIRDSERVFGVESAVFESLELARIDLESMAKIYECRRAYQHQLQQIQDVRITDMVTSNVQSSVVNVGRKLLTKLPEALQSHRLLLAVQDEISNIEVDLNLIEDLKFDGFRPRHWINVFRVVGFEDETAEPAQFTMQTLLRMKLHSHAQKIMDITAAAEKELKIENDLNAIDKSWREMRFDLKPYSKGKSKKHSQPTHVLCAVEEISLALEDTGLTLQSMSASRHSDPLIDVVREWEATLALVGNVLQVWTDTQQRWMYLLSIFGGSDDIRMQLPEEADHFDDVDTKFRKLMSETVKTKFILDICRAEGRLELLKDLRAELEVCQKSLSQYLDTKRDAFPRFFFISDEELLSILGAVDPTSIQEHMLKLFDNCANLSFSSDKSSIVGMSSAEGESFKFKSPVKIQGPVEDWMSAVEEEMRATLRALCKYGVARYMTCEREDWIKEQLGMITLVGSQIWWTWEVQSVFKAISAGDKLAMKKYSDKLSSQLHILTKMVRGELSSNERKKVNTLIIIDVHARDIVDSFLRDSILDEADFAWESQLRFKWDKSRDDIVINQCSGEFKYGYEYMGLNGRLVITGLTDRCYITLTTALTYRLGGAPSGPAGTGKTETTKDLAKSMALLCVVFNCGEGLDYKAMGAIFSGLVQCGAWGCFDEFNRIEAEVLSVVSSQIKQIQEALKHNLTRFHFEGKEIKCDSRTGVFITMNPGYAGRTELPDNLKALFRPVTMIVPDLEQICEIMLFSEGFNAAKTLAKKMTMLYRLAKEQLSKRSHYDFGLRALKSVLVMAGGLKRDSPELSEEVVLMRALRDMNLPKFVFDDVPLFLGLINDLFPGISCPRVRYPTLNDVIERDLAERGYQVMTGPGEQVDKIIQLYETMLTRHTTMLVGETGGGKSVILETIARAQTTIGRNTKLHILNPKAQTVSELYGELDPDTRDWTNGLLSNIFRDCNKPLANGRENDLKYIVFDGDVDAVWVENMNSVMDDNRLLTLPNGERIRLQDHCKLLFEVADLKYASPATVSRCGMVYVDPKNLGYKPFLKTWTASVNTRHREPLTCMFEKYMDKMTAFCYEGADLDGSVTALIKTSINRNFLDVIDSQLNDEDVSVAETYSSPLESAFIFCLVWSFGATVVETAGKSDRARFDDFVRRLADVGDTLPREETLYDYGFNIEQNAWYDWKSLTTPLTLQPNTAFSSILVSTAHTARTNWLMDVMCSCNANTLLTGDSGTSKTVVVKNYLQERLKDGKTNTLTINFSSRTTANDVHSSIMDSVEKRTKDTVGPPLGKRLLCFIDDLNMPAVDKYGTQQPIALLKLMLDRGGTYDRGRDLNWLHMKDIQYIAAMGHPGGARSDVDARFVSMFQVFEMQTPDESNLKIIYGSIIENTSKTLDIRRDTRELIVNMTLDLYKSVISKLLPTPSRFHYVFNLRDLSRLFEGMSKATPSTIRNANELLRLWRNEATRVFHDRLISDEDRSFVHSKISSLIHHSCTDEYESVSANPILFADYAPECTNSDVDEFGNDEMGENISKERVRVYQDVGDYAKVKPWFEELVSVHNGKLKDGSAPTELVLFDHALEHLTRIHRVLRTENGHALLVGVGGSGKQSLARLAAEMAHCEVFEITLTRGYDDETFRDDLKKLYNTLGVQNKATMFLFTDNHVVEEGFLELINNMLTTGIVPALFADEEKDALVNAIREDLHANKVPVTRDEGWRFFISRCRANLHIVLAMSPVGDMLRHRCRNFPGLVNNTVIDWFTEWPKEALLEVSNSLLSTVSLPEEFKEKIDSHIVYTHCAAIALNEKFKSRLDRHNYVTPKHYLDFIASYKTALNEQRTSIDNSIKRLSGGLEKLIQASAEVDVMRTKLNDAQVVVTQQATECDALLERITTRTAEVETKAENASNKEEELIKDSERIAKEKTEAEADLEAAIPALEEAAAALNNLKKDEITEIRSFAKPNIVVQRVCECVMILKGLPNVSWSGAKGMMADTNFLRSLVEFDKDGIKEKQMKAIREYTKDSKFNPEEVTKISTAGAGLLKWVFAMINYNKVARMVNPKRAAVANAEKTLSIKEVELVETKSELKSLQEELKQLSTQFEEKSARQQDLKQSAELMANRLNAAERLISGLASEKVRWTNEMQELSTRKERLIGDCLLTSAFLSYAGPFTFDFRRQFVHNHLQEHLRSLGVPMSEPFKLQALLTDENEINSWFAEGLPGDELSVQNGMLTMRAGRFPLCIDPQMQAVKWIKSREGALLDGKVKRQTDADFLKQLELAIQYGLPFLIENLGEYIDPVLDPVLKKSFYYAPNGAKMIKLGDSEVEWDENFRLYMTTKLPNPHYDPDVTGKTIIINYSVTELGLQEQLLSVTVKQERPDLETEREKLVKETVANRALLKTLEDTLLHELSTAQGEIVDNVELIETLESAKTKSIEISEKLVLAAKSANELNQAQLCYSPVAKRGAILFFVISALSNLNAMYEYSLSSFLDVFCNTLVVTPTCDNLHKRLADLVDRLTYDVYRFACLGLFKRDKLALSFQMTTRIQEGQGRLNVKLLQFFLKGCVTLDDASETSQPIEWWSERGWQDLIHLSNEVAKRDGGCTALTEITSRIERNACEWREWYDCEKPEATSLPDDFSDKLSELERLCLLRCARLDRVPMAVSNYIVKTMDVRFVTPPISDYNAIFKLSSKLTPVVFILSPGADPAFDIFALGEAMGFKPGGKLKFMALGQGMGPKAEELILTCASRGLWLMLQNCHLLPKWLATLEKVIDGLVNPHKDFRLWLTTDPIATFPIGILQRSLKVVTEPPDGLKMNMKASYGRLSEDVLGSCRNPFFRALAYVLAFFHAAVQERRKYGKLGWNVAYDFNETDFRISFSLIKAYCDKVRGDRNGSRMIPWTALKYLIGEAMYGGRVSDHYDRRVLNAYLEEYFGDFLFDGLQKFMFYDDEENGGVRYELPAKNMTYDEQLCVIDALPDVQTPEVLGLHANADVAHSTRAAKELWSNVLSLQSKLEVAASDVDSDKNNSQDMTLVIACEILKVVTNEEFEFDTAKLQRGFDGETPSPTTVVLFQEIERHNYLKIVIQRSLRELIKALKGEIGSSRELDAVADALSCGYLPDEWKAAAPPTDKDVQSWMTWYKTREKQFKSWALEGEPKVMWLSGLHCPETYIAALIQSACRARGWPLDASAMYTEVTEFISVDDVEEKPELGCLISGLFLEGAVWDLDRRVLTQPSDKCLVSELPILRLVPYRRSSTDLGGASSDANTNVNTFKTPVYFTQNRRDAMGRGLVFEADLGSQDHASAWTLRGTMANVPSRRPRALGVSPCPHSPARQFRCTSTVMSQDAASRRVRSLANHVVAPTSGANAFGVASANKGFTKSPDDVVVVAACRTPITRAKKGGLAKTPADDLVAAVLQAATRRANIDPSEVGDVVVGSVLGSSSQRANECRIAMFLAGFPKEVPVRTTNRQCSSGIQACADIAAGIKAGYYDVGIGAGVETMTSNPMKWEGGFNPRVASSSDAQNCLIPMGVTSENVAEKYGISRETQDTMAARSHARAAAARASGRFKNEIVPIHTKNAEGADIIVSEDDGIRPETTLATLARLPAVFKKGGSTTPGNASQVSDGAAAVVLARRSYAEARGLPILATWRSFSAVGCDPALMGIGPAVAIPAALKAANLTVDDIDLYELNEAFASQATYCIEKLGLDPERVNVNGGAIALGHPLGATGARCLATLVYEMHRRGAKTGMFSCCVGSGMGVAALVSVED</sequence>
<protein>
    <submittedName>
        <fullName evidence="21">Dynein 1-alpha heavy chain, flagellar inner arm</fullName>
    </submittedName>
</protein>
<dbReference type="Pfam" id="PF12774">
    <property type="entry name" value="AAA_6"/>
    <property type="match status" value="1"/>
</dbReference>
<comment type="similarity">
    <text evidence="3">Belongs to the thiolase-like superfamily. Thiolase family.</text>
</comment>
<dbReference type="Pfam" id="PF12781">
    <property type="entry name" value="AAA_9"/>
    <property type="match status" value="1"/>
</dbReference>
<dbReference type="Pfam" id="PF17852">
    <property type="entry name" value="Dynein_AAA_lid"/>
    <property type="match status" value="1"/>
</dbReference>
<keyword evidence="18" id="KW-0012">Acyltransferase</keyword>
<dbReference type="NCBIfam" id="TIGR01930">
    <property type="entry name" value="AcCoA-C-Actrans"/>
    <property type="match status" value="1"/>
</dbReference>
<feature type="coiled-coil region" evidence="19">
    <location>
        <begin position="3200"/>
        <end position="3259"/>
    </location>
</feature>
<keyword evidence="9" id="KW-0970">Cilium biogenesis/degradation</keyword>
<name>A0A1Y5IF95_OSTTA</name>
<dbReference type="Gene3D" id="1.20.140.100">
    <property type="entry name" value="Dynein heavy chain, N-terminal domain 2"/>
    <property type="match status" value="1"/>
</dbReference>
<dbReference type="GO" id="GO:0005524">
    <property type="term" value="F:ATP binding"/>
    <property type="evidence" value="ECO:0007669"/>
    <property type="project" value="UniProtKB-KW"/>
</dbReference>
<dbReference type="Gene3D" id="1.10.472.130">
    <property type="match status" value="1"/>
</dbReference>
<dbReference type="EMBL" id="KZ155774">
    <property type="protein sequence ID" value="OUS48246.1"/>
    <property type="molecule type" value="Genomic_DNA"/>
</dbReference>
<dbReference type="GO" id="GO:0060271">
    <property type="term" value="P:cilium assembly"/>
    <property type="evidence" value="ECO:0007669"/>
    <property type="project" value="UniProtKB-ARBA"/>
</dbReference>
<evidence type="ECO:0000256" key="17">
    <source>
        <dbReference type="ARBA" id="ARBA00023273"/>
    </source>
</evidence>
<dbReference type="InterPro" id="IPR041466">
    <property type="entry name" value="Dynein_AAA5_ext"/>
</dbReference>
<keyword evidence="6" id="KW-0493">Microtubule</keyword>
<dbReference type="eggNOG" id="KOG3595">
    <property type="taxonomic scope" value="Eukaryota"/>
</dbReference>
<dbReference type="Pfam" id="PF03028">
    <property type="entry name" value="Dynein_heavy"/>
    <property type="match status" value="1"/>
</dbReference>
<dbReference type="InterPro" id="IPR016039">
    <property type="entry name" value="Thiolase-like"/>
</dbReference>
<evidence type="ECO:0000256" key="14">
    <source>
        <dbReference type="ARBA" id="ARBA00023069"/>
    </source>
</evidence>
<evidence type="ECO:0000259" key="20">
    <source>
        <dbReference type="SMART" id="SM00382"/>
    </source>
</evidence>
<dbReference type="Pfam" id="PF12775">
    <property type="entry name" value="AAA_7"/>
    <property type="match status" value="1"/>
</dbReference>
<dbReference type="Pfam" id="PF12780">
    <property type="entry name" value="AAA_8"/>
    <property type="match status" value="1"/>
</dbReference>
<dbReference type="FunFam" id="1.20.58.1120:FF:000008">
    <property type="entry name" value="Dynein heavy chain 10, axonemal"/>
    <property type="match status" value="1"/>
</dbReference>
<dbReference type="GO" id="GO:0045505">
    <property type="term" value="F:dynein intermediate chain binding"/>
    <property type="evidence" value="ECO:0007669"/>
    <property type="project" value="InterPro"/>
</dbReference>
<dbReference type="FunFam" id="1.20.920.30:FF:000002">
    <property type="entry name" value="Dynein axonemal heavy chain 3"/>
    <property type="match status" value="1"/>
</dbReference>
<dbReference type="PANTHER" id="PTHR22878">
    <property type="entry name" value="DYNEIN HEAVY CHAIN 6, AXONEMAL-LIKE-RELATED"/>
    <property type="match status" value="1"/>
</dbReference>
<keyword evidence="12" id="KW-0243">Dynein</keyword>
<feature type="domain" description="AAA+ ATPase" evidence="20">
    <location>
        <begin position="2910"/>
        <end position="3072"/>
    </location>
</feature>
<dbReference type="FunFam" id="1.10.8.1220:FF:000001">
    <property type="entry name" value="Dynein axonemal heavy chain 5"/>
    <property type="match status" value="1"/>
</dbReference>
<dbReference type="InterPro" id="IPR043157">
    <property type="entry name" value="Dynein_AAA1S"/>
</dbReference>
<gene>
    <name evidence="21" type="ORF">BE221DRAFT_68114</name>
</gene>
<dbReference type="FunFam" id="3.40.50.300:FF:000153">
    <property type="entry name" value="Dynein axonemal heavy chain 1"/>
    <property type="match status" value="1"/>
</dbReference>
<evidence type="ECO:0000256" key="8">
    <source>
        <dbReference type="ARBA" id="ARBA00022741"/>
    </source>
</evidence>
<dbReference type="CDD" id="cd00751">
    <property type="entry name" value="thiolase"/>
    <property type="match status" value="1"/>
</dbReference>
<evidence type="ECO:0000256" key="16">
    <source>
        <dbReference type="ARBA" id="ARBA00023212"/>
    </source>
</evidence>
<evidence type="ECO:0000256" key="13">
    <source>
        <dbReference type="ARBA" id="ARBA00023054"/>
    </source>
</evidence>
<dbReference type="Gene3D" id="1.10.8.710">
    <property type="match status" value="1"/>
</dbReference>
<evidence type="ECO:0000256" key="11">
    <source>
        <dbReference type="ARBA" id="ARBA00022846"/>
    </source>
</evidence>
<evidence type="ECO:0000256" key="4">
    <source>
        <dbReference type="ARBA" id="ARBA00022490"/>
    </source>
</evidence>
<dbReference type="Gene3D" id="3.40.50.300">
    <property type="entry name" value="P-loop containing nucleotide triphosphate hydrolases"/>
    <property type="match status" value="5"/>
</dbReference>
<dbReference type="InterPro" id="IPR027417">
    <property type="entry name" value="P-loop_NTPase"/>
</dbReference>
<dbReference type="GO" id="GO:0005930">
    <property type="term" value="C:axoneme"/>
    <property type="evidence" value="ECO:0007669"/>
    <property type="project" value="UniProtKB-ARBA"/>
</dbReference>
<dbReference type="Pfam" id="PF08385">
    <property type="entry name" value="DHC_N1"/>
    <property type="match status" value="1"/>
</dbReference>
<dbReference type="GO" id="GO:0005874">
    <property type="term" value="C:microtubule"/>
    <property type="evidence" value="ECO:0007669"/>
    <property type="project" value="UniProtKB-KW"/>
</dbReference>
<evidence type="ECO:0000256" key="3">
    <source>
        <dbReference type="ARBA" id="ARBA00010982"/>
    </source>
</evidence>
<reference evidence="21" key="1">
    <citation type="submission" date="2017-04" db="EMBL/GenBank/DDBJ databases">
        <title>Population genomics of picophytoplankton unveils novel chromosome hypervariability.</title>
        <authorList>
            <consortium name="DOE Joint Genome Institute"/>
            <person name="Blanc-Mathieu R."/>
            <person name="Krasovec M."/>
            <person name="Hebrard M."/>
            <person name="Yau S."/>
            <person name="Desgranges E."/>
            <person name="Martin J."/>
            <person name="Schackwitz W."/>
            <person name="Kuo A."/>
            <person name="Salin G."/>
            <person name="Donnadieu C."/>
            <person name="Desdevises Y."/>
            <person name="Sanchez-Ferandin S."/>
            <person name="Moreau H."/>
            <person name="Rivals E."/>
            <person name="Grigoriev I.V."/>
            <person name="Grimsley N."/>
            <person name="Eyre-Walker A."/>
            <person name="Piganeau G."/>
        </authorList>
    </citation>
    <scope>NUCLEOTIDE SEQUENCE [LARGE SCALE GENOMIC DNA]</scope>
    <source>
        <strain evidence="21">RCC 1115</strain>
    </source>
</reference>
<dbReference type="InterPro" id="IPR042222">
    <property type="entry name" value="Dynein_2_N"/>
</dbReference>
<dbReference type="Pfam" id="PF18199">
    <property type="entry name" value="Dynein_C"/>
    <property type="match status" value="1"/>
</dbReference>
<comment type="subcellular location">
    <subcellularLocation>
        <location evidence="1">Cytoplasm</location>
        <location evidence="1">Cytoskeleton</location>
        <location evidence="1">Flagellum axoneme</location>
    </subcellularLocation>
</comment>
<dbReference type="InterPro" id="IPR003593">
    <property type="entry name" value="AAA+_ATPase"/>
</dbReference>
<comment type="similarity">
    <text evidence="2">Belongs to the dynein heavy chain family.</text>
</comment>
<dbReference type="Gene3D" id="1.20.920.30">
    <property type="match status" value="1"/>
</dbReference>
<dbReference type="GO" id="GO:0030286">
    <property type="term" value="C:dynein complex"/>
    <property type="evidence" value="ECO:0007669"/>
    <property type="project" value="UniProtKB-KW"/>
</dbReference>
<evidence type="ECO:0000256" key="12">
    <source>
        <dbReference type="ARBA" id="ARBA00023017"/>
    </source>
</evidence>
<keyword evidence="13 19" id="KW-0175">Coiled coil</keyword>
<evidence type="ECO:0000256" key="5">
    <source>
        <dbReference type="ARBA" id="ARBA00022679"/>
    </source>
</evidence>
<dbReference type="InterPro" id="IPR042228">
    <property type="entry name" value="Dynein_linker_3"/>
</dbReference>
<dbReference type="GO" id="GO:0016747">
    <property type="term" value="F:acyltransferase activity, transferring groups other than amino-acyl groups"/>
    <property type="evidence" value="ECO:0007669"/>
    <property type="project" value="InterPro"/>
</dbReference>
<dbReference type="Gene3D" id="1.10.8.720">
    <property type="entry name" value="Region D6 of dynein motor"/>
    <property type="match status" value="1"/>
</dbReference>
<feature type="domain" description="AAA+ ATPase" evidence="20">
    <location>
        <begin position="1922"/>
        <end position="2060"/>
    </location>
</feature>
<dbReference type="Pfam" id="PF02803">
    <property type="entry name" value="Thiolase_C"/>
    <property type="match status" value="1"/>
</dbReference>
<dbReference type="GO" id="GO:0008569">
    <property type="term" value="F:minus-end-directed microtubule motor activity"/>
    <property type="evidence" value="ECO:0007669"/>
    <property type="project" value="InterPro"/>
</dbReference>
<keyword evidence="5" id="KW-0808">Transferase</keyword>
<evidence type="ECO:0000256" key="10">
    <source>
        <dbReference type="ARBA" id="ARBA00022840"/>
    </source>
</evidence>
<dbReference type="InterPro" id="IPR013602">
    <property type="entry name" value="Dynein_heavy_linker"/>
</dbReference>
<dbReference type="Gene3D" id="1.20.1270.280">
    <property type="match status" value="1"/>
</dbReference>
<keyword evidence="8" id="KW-0547">Nucleotide-binding</keyword>
<dbReference type="Gene3D" id="1.10.287.2620">
    <property type="match status" value="1"/>
</dbReference>
<keyword evidence="16" id="KW-0206">Cytoskeleton</keyword>
<keyword evidence="11 21" id="KW-0282">Flagellum</keyword>
<dbReference type="FunFam" id="3.40.50.300:FF:000049">
    <property type="entry name" value="Dynein, axonemal, heavy chain 5"/>
    <property type="match status" value="1"/>
</dbReference>
<dbReference type="Gene3D" id="3.40.47.10">
    <property type="match status" value="1"/>
</dbReference>
<keyword evidence="14" id="KW-0969">Cilium</keyword>
<dbReference type="InterPro" id="IPR024317">
    <property type="entry name" value="Dynein_heavy_chain_D4_dom"/>
</dbReference>
<dbReference type="InterPro" id="IPR026983">
    <property type="entry name" value="DHC"/>
</dbReference>
<evidence type="ECO:0000256" key="2">
    <source>
        <dbReference type="ARBA" id="ARBA00008887"/>
    </source>
</evidence>
<dbReference type="Gene3D" id="1.20.58.1120">
    <property type="match status" value="1"/>
</dbReference>
<dbReference type="FunFam" id="3.40.50.300:FF:000063">
    <property type="entry name" value="dynein heavy chain 6, axonemal"/>
    <property type="match status" value="1"/>
</dbReference>
<dbReference type="InterPro" id="IPR020616">
    <property type="entry name" value="Thiolase_N"/>
</dbReference>
<dbReference type="PANTHER" id="PTHR22878:SF63">
    <property type="entry name" value="DYNEIN AXONEMAL HEAVY CHAIN 10"/>
    <property type="match status" value="1"/>
</dbReference>
<dbReference type="FunFam" id="3.10.490.20:FF:000006">
    <property type="entry name" value="Dynein axonemal heavy chain 10"/>
    <property type="match status" value="1"/>
</dbReference>
<dbReference type="InterPro" id="IPR004273">
    <property type="entry name" value="Dynein_heavy_D6_P-loop"/>
</dbReference>
<dbReference type="Gene3D" id="3.10.490.20">
    <property type="match status" value="1"/>
</dbReference>
<dbReference type="FunFam" id="3.20.180.20:FF:000001">
    <property type="entry name" value="Dynein axonemal heavy chain 5"/>
    <property type="match status" value="1"/>
</dbReference>
<dbReference type="InterPro" id="IPR043160">
    <property type="entry name" value="Dynein_C_barrel"/>
</dbReference>
<dbReference type="InterPro" id="IPR035706">
    <property type="entry name" value="AAA_9"/>
</dbReference>
<evidence type="ECO:0000256" key="18">
    <source>
        <dbReference type="ARBA" id="ARBA00023315"/>
    </source>
</evidence>
<dbReference type="Gene3D" id="3.20.180.20">
    <property type="entry name" value="Dynein heavy chain, N-terminal domain 2"/>
    <property type="match status" value="1"/>
</dbReference>
<dbReference type="FunFam" id="1.10.8.710:FF:000002">
    <property type="entry name" value="dynein heavy chain 17, axonemal"/>
    <property type="match status" value="1"/>
</dbReference>
<dbReference type="GO" id="GO:0007018">
    <property type="term" value="P:microtubule-based movement"/>
    <property type="evidence" value="ECO:0007669"/>
    <property type="project" value="InterPro"/>
</dbReference>
<feature type="coiled-coil region" evidence="19">
    <location>
        <begin position="3375"/>
        <end position="3437"/>
    </location>
</feature>
<dbReference type="Pfam" id="PF08393">
    <property type="entry name" value="DHC_N2"/>
    <property type="match status" value="1"/>
</dbReference>
<dbReference type="InterPro" id="IPR041228">
    <property type="entry name" value="Dynein_C"/>
</dbReference>
<dbReference type="PROSITE" id="PS00737">
    <property type="entry name" value="THIOLASE_2"/>
    <property type="match status" value="1"/>
</dbReference>
<dbReference type="InterPro" id="IPR024743">
    <property type="entry name" value="Dynein_HC_stalk"/>
</dbReference>
<accession>A0A1Y5IF95</accession>
<feature type="domain" description="AAA+ ATPase" evidence="20">
    <location>
        <begin position="2206"/>
        <end position="2357"/>
    </location>
</feature>
<dbReference type="SUPFAM" id="SSF52540">
    <property type="entry name" value="P-loop containing nucleoside triphosphate hydrolases"/>
    <property type="match status" value="4"/>
</dbReference>
<organism evidence="21">
    <name type="scientific">Ostreococcus tauri</name>
    <name type="common">Marine green alga</name>
    <dbReference type="NCBI Taxonomy" id="70448"/>
    <lineage>
        <taxon>Eukaryota</taxon>
        <taxon>Viridiplantae</taxon>
        <taxon>Chlorophyta</taxon>
        <taxon>Mamiellophyceae</taxon>
        <taxon>Mamiellales</taxon>
        <taxon>Bathycoccaceae</taxon>
        <taxon>Ostreococcus</taxon>
    </lineage>
</organism>
<keyword evidence="7" id="KW-0677">Repeat</keyword>
<dbReference type="InterPro" id="IPR035699">
    <property type="entry name" value="AAA_6"/>
</dbReference>
<dbReference type="FunFam" id="3.40.50.300:FF:002141">
    <property type="entry name" value="Dynein heavy chain"/>
    <property type="match status" value="1"/>
</dbReference>
<evidence type="ECO:0000256" key="19">
    <source>
        <dbReference type="SAM" id="Coils"/>
    </source>
</evidence>
<evidence type="ECO:0000256" key="6">
    <source>
        <dbReference type="ARBA" id="ARBA00022701"/>
    </source>
</evidence>
<dbReference type="Gene3D" id="6.10.140.1060">
    <property type="match status" value="1"/>
</dbReference>
<dbReference type="InterPro" id="IPR020617">
    <property type="entry name" value="Thiolase_C"/>
</dbReference>
<dbReference type="InterPro" id="IPR013594">
    <property type="entry name" value="Dynein_heavy_tail"/>
</dbReference>
<keyword evidence="15" id="KW-0505">Motor protein</keyword>
<dbReference type="InterPro" id="IPR042219">
    <property type="entry name" value="AAA_lid_11_sf"/>
</dbReference>
<dbReference type="SMART" id="SM00382">
    <property type="entry name" value="AAA"/>
    <property type="match status" value="3"/>
</dbReference>
<keyword evidence="4" id="KW-0963">Cytoplasm</keyword>
<proteinExistence type="inferred from homology"/>
<dbReference type="Gene3D" id="1.10.8.1220">
    <property type="match status" value="1"/>
</dbReference>
<dbReference type="Pfam" id="PF00108">
    <property type="entry name" value="Thiolase_N"/>
    <property type="match status" value="1"/>
</dbReference>
<dbReference type="Gene3D" id="1.20.920.20">
    <property type="match status" value="1"/>
</dbReference>
<dbReference type="FunFam" id="1.20.920.20:FF:000001">
    <property type="entry name" value="dynein heavy chain 2, axonemal"/>
    <property type="match status" value="1"/>
</dbReference>
<dbReference type="Pfam" id="PF17857">
    <property type="entry name" value="AAA_lid_1"/>
    <property type="match status" value="1"/>
</dbReference>
<dbReference type="Pfam" id="PF18198">
    <property type="entry name" value="AAA_lid_11"/>
    <property type="match status" value="1"/>
</dbReference>
<dbReference type="SUPFAM" id="SSF53901">
    <property type="entry name" value="Thiolase-like"/>
    <property type="match status" value="2"/>
</dbReference>
<dbReference type="InterPro" id="IPR020613">
    <property type="entry name" value="Thiolase_CS"/>
</dbReference>
<keyword evidence="17" id="KW-0966">Cell projection</keyword>
<dbReference type="Proteomes" id="UP000195557">
    <property type="component" value="Unassembled WGS sequence"/>
</dbReference>
<evidence type="ECO:0000256" key="1">
    <source>
        <dbReference type="ARBA" id="ARBA00004611"/>
    </source>
</evidence>
<evidence type="ECO:0000313" key="21">
    <source>
        <dbReference type="EMBL" id="OUS48246.1"/>
    </source>
</evidence>
<dbReference type="InterPro" id="IPR002155">
    <property type="entry name" value="Thiolase"/>
</dbReference>
<evidence type="ECO:0000256" key="9">
    <source>
        <dbReference type="ARBA" id="ARBA00022794"/>
    </source>
</evidence>
<dbReference type="Pfam" id="PF12777">
    <property type="entry name" value="MT"/>
    <property type="match status" value="1"/>
</dbReference>
<dbReference type="GO" id="GO:0051959">
    <property type="term" value="F:dynein light intermediate chain binding"/>
    <property type="evidence" value="ECO:0007669"/>
    <property type="project" value="InterPro"/>
</dbReference>
<evidence type="ECO:0000256" key="7">
    <source>
        <dbReference type="ARBA" id="ARBA00022737"/>
    </source>
</evidence>
<evidence type="ECO:0000256" key="15">
    <source>
        <dbReference type="ARBA" id="ARBA00023175"/>
    </source>
</evidence>
<keyword evidence="10" id="KW-0067">ATP-binding</keyword>
<dbReference type="InterPro" id="IPR041589">
    <property type="entry name" value="DNAH3_AAA_lid_1"/>
</dbReference>